<name>A0A6J8C113_MYTCO</name>
<protein>
    <submittedName>
        <fullName evidence="2">Uncharacterized protein</fullName>
    </submittedName>
</protein>
<evidence type="ECO:0000313" key="2">
    <source>
        <dbReference type="EMBL" id="CAC5389211.1"/>
    </source>
</evidence>
<evidence type="ECO:0000256" key="1">
    <source>
        <dbReference type="SAM" id="MobiDB-lite"/>
    </source>
</evidence>
<dbReference type="Proteomes" id="UP000507470">
    <property type="component" value="Unassembled WGS sequence"/>
</dbReference>
<dbReference type="AlphaFoldDB" id="A0A6J8C113"/>
<feature type="region of interest" description="Disordered" evidence="1">
    <location>
        <begin position="1"/>
        <end position="23"/>
    </location>
</feature>
<feature type="compositionally biased region" description="Polar residues" evidence="1">
    <location>
        <begin position="1"/>
        <end position="12"/>
    </location>
</feature>
<dbReference type="EMBL" id="CACVKT020004324">
    <property type="protein sequence ID" value="CAC5389211.1"/>
    <property type="molecule type" value="Genomic_DNA"/>
</dbReference>
<proteinExistence type="predicted"/>
<keyword evidence="3" id="KW-1185">Reference proteome</keyword>
<reference evidence="2 3" key="1">
    <citation type="submission" date="2020-06" db="EMBL/GenBank/DDBJ databases">
        <authorList>
            <person name="Li R."/>
            <person name="Bekaert M."/>
        </authorList>
    </citation>
    <scope>NUCLEOTIDE SEQUENCE [LARGE SCALE GENOMIC DNA]</scope>
    <source>
        <strain evidence="3">wild</strain>
    </source>
</reference>
<gene>
    <name evidence="2" type="ORF">MCOR_24406</name>
</gene>
<organism evidence="2 3">
    <name type="scientific">Mytilus coruscus</name>
    <name type="common">Sea mussel</name>
    <dbReference type="NCBI Taxonomy" id="42192"/>
    <lineage>
        <taxon>Eukaryota</taxon>
        <taxon>Metazoa</taxon>
        <taxon>Spiralia</taxon>
        <taxon>Lophotrochozoa</taxon>
        <taxon>Mollusca</taxon>
        <taxon>Bivalvia</taxon>
        <taxon>Autobranchia</taxon>
        <taxon>Pteriomorphia</taxon>
        <taxon>Mytilida</taxon>
        <taxon>Mytiloidea</taxon>
        <taxon>Mytilidae</taxon>
        <taxon>Mytilinae</taxon>
        <taxon>Mytilus</taxon>
    </lineage>
</organism>
<evidence type="ECO:0000313" key="3">
    <source>
        <dbReference type="Proteomes" id="UP000507470"/>
    </source>
</evidence>
<accession>A0A6J8C113</accession>
<sequence>MSTQSNCESNMSKKARPKAEKGVRTSMNIADVGMKYFSLPGEGVQSDEYLSRAKMPLTSRPQLTVPAVKTVEQIYLDNWRYRHMDAERDIQLSYNDKMGTSCTKFQRRDYLLAKFQRLRGNRVIEIRLQHIPMLFSSDVSNRTYIISTQDESTSQNLAPNDVVMELKRSASCCSAFSYDEQELELIELENKD</sequence>